<keyword evidence="3 4" id="KW-0012">Acyltransferase</keyword>
<dbReference type="PANTHER" id="PTHR11104">
    <property type="entry name" value="AMINOGLYCOSIDE N3-ACETYLTRANSFERASE"/>
    <property type="match status" value="1"/>
</dbReference>
<evidence type="ECO:0000256" key="2">
    <source>
        <dbReference type="ARBA" id="ARBA00022679"/>
    </source>
</evidence>
<dbReference type="Pfam" id="PF02522">
    <property type="entry name" value="Antibiotic_NAT"/>
    <property type="match status" value="1"/>
</dbReference>
<dbReference type="EC" id="2.3.1.-" evidence="4"/>
<evidence type="ECO:0000256" key="1">
    <source>
        <dbReference type="ARBA" id="ARBA00006383"/>
    </source>
</evidence>
<reference evidence="6 7" key="1">
    <citation type="submission" date="2016-06" db="EMBL/GenBank/DDBJ databases">
        <authorList>
            <person name="Kjaerup R.B."/>
            <person name="Dalgaard T.S."/>
            <person name="Juul-Madsen H.R."/>
        </authorList>
    </citation>
    <scope>NUCLEOTIDE SEQUENCE [LARGE SCALE GENOMIC DNA]</scope>
    <source>
        <strain evidence="6 7">DSM 44871</strain>
    </source>
</reference>
<dbReference type="EMBL" id="PXXW01000043">
    <property type="protein sequence ID" value="RAN93667.1"/>
    <property type="molecule type" value="Genomic_DNA"/>
</dbReference>
<gene>
    <name evidence="6" type="ORF">GA0070561_0243</name>
    <name evidence="5" type="ORF">GAR05_05320</name>
</gene>
<evidence type="ECO:0000256" key="4">
    <source>
        <dbReference type="RuleBase" id="RU365031"/>
    </source>
</evidence>
<dbReference type="Proteomes" id="UP000198864">
    <property type="component" value="Unassembled WGS sequence"/>
</dbReference>
<keyword evidence="2 4" id="KW-0808">Transferase</keyword>
<evidence type="ECO:0000313" key="8">
    <source>
        <dbReference type="Proteomes" id="UP000249334"/>
    </source>
</evidence>
<dbReference type="RefSeq" id="WP_091409716.1">
    <property type="nucleotide sequence ID" value="NZ_FMCR01000011.1"/>
</dbReference>
<keyword evidence="4" id="KW-0046">Antibiotic resistance</keyword>
<evidence type="ECO:0000313" key="7">
    <source>
        <dbReference type="Proteomes" id="UP000198864"/>
    </source>
</evidence>
<sequence length="268" mass="28595">MTTDASGPGSRRSIAAQLRVLGVRPGATLLVHASLRPLGFVSGGPHAVVLALRDALGPDGTIVVPTHTPDNSDPAQWRNPPVPADWWPLIRSEMPGFDPAVTPSRFMGVLAETVRGWPGALRSSHPHVSFAALGPAAEQVVAGHTVADMLGEGSPLARLYDLDADVLLLGVDHSVSTSLHLAEYRRPGSPRERIGAAVRTADGGREWVWWQDVRLDADDFAALGRDLEATGAVRTAPVGTGTGRLMRQRAAVDFAVRWLARNRTTEDV</sequence>
<dbReference type="SUPFAM" id="SSF110710">
    <property type="entry name" value="TTHA0583/YokD-like"/>
    <property type="match status" value="1"/>
</dbReference>
<dbReference type="EMBL" id="FMCR01000011">
    <property type="protein sequence ID" value="SCF44425.1"/>
    <property type="molecule type" value="Genomic_DNA"/>
</dbReference>
<reference evidence="5 8" key="2">
    <citation type="submission" date="2018-03" db="EMBL/GenBank/DDBJ databases">
        <title>Genomic framework for the identification of Micromonospora saelicesensis and Micromonospora noduli.</title>
        <authorList>
            <person name="Riesco R."/>
            <person name="Trujillo M.E."/>
        </authorList>
    </citation>
    <scope>NUCLEOTIDE SEQUENCE [LARGE SCALE GENOMIC DNA]</scope>
    <source>
        <strain evidence="5 8">GAR05</strain>
    </source>
</reference>
<dbReference type="GO" id="GO:0046677">
    <property type="term" value="P:response to antibiotic"/>
    <property type="evidence" value="ECO:0007669"/>
    <property type="project" value="UniProtKB-KW"/>
</dbReference>
<dbReference type="Proteomes" id="UP000249334">
    <property type="component" value="Unassembled WGS sequence"/>
</dbReference>
<dbReference type="InterPro" id="IPR028345">
    <property type="entry name" value="Antibiotic_NAT-like"/>
</dbReference>
<accession>A0A1C5AGT4</accession>
<dbReference type="GO" id="GO:0046353">
    <property type="term" value="F:aminoglycoside 3-N-acetyltransferase activity"/>
    <property type="evidence" value="ECO:0007669"/>
    <property type="project" value="UniProtKB-EC"/>
</dbReference>
<comment type="catalytic activity">
    <reaction evidence="4">
        <text>a 2-deoxystreptamine antibiotic + acetyl-CoA = an N(3)-acetyl-2-deoxystreptamine antibiotic + CoA + H(+)</text>
        <dbReference type="Rhea" id="RHEA:12665"/>
        <dbReference type="ChEBI" id="CHEBI:15378"/>
        <dbReference type="ChEBI" id="CHEBI:57287"/>
        <dbReference type="ChEBI" id="CHEBI:57288"/>
        <dbReference type="ChEBI" id="CHEBI:57921"/>
        <dbReference type="ChEBI" id="CHEBI:77452"/>
        <dbReference type="EC" id="2.3.1.81"/>
    </reaction>
</comment>
<dbReference type="STRING" id="285676.GA0070561_0243"/>
<keyword evidence="8" id="KW-1185">Reference proteome</keyword>
<comment type="similarity">
    <text evidence="1 4">Belongs to the antibiotic N-acetyltransferase family.</text>
</comment>
<dbReference type="PANTHER" id="PTHR11104:SF0">
    <property type="entry name" value="SPBETA PROPHAGE-DERIVED AMINOGLYCOSIDE N(3')-ACETYLTRANSFERASE-LIKE PROTEIN YOKD"/>
    <property type="match status" value="1"/>
</dbReference>
<dbReference type="AlphaFoldDB" id="A0A1C5AGT4"/>
<dbReference type="InterPro" id="IPR003679">
    <property type="entry name" value="Amioglycoside_AcTrfase"/>
</dbReference>
<protein>
    <recommendedName>
        <fullName evidence="4">Aminoglycoside N(3)-acetyltransferase</fullName>
        <ecNumber evidence="4">2.3.1.-</ecNumber>
    </recommendedName>
</protein>
<evidence type="ECO:0000256" key="3">
    <source>
        <dbReference type="ARBA" id="ARBA00023315"/>
    </source>
</evidence>
<name>A0A1C5AGT4_9ACTN</name>
<proteinExistence type="inferred from homology"/>
<evidence type="ECO:0000313" key="5">
    <source>
        <dbReference type="EMBL" id="RAN93667.1"/>
    </source>
</evidence>
<evidence type="ECO:0000313" key="6">
    <source>
        <dbReference type="EMBL" id="SCF44425.1"/>
    </source>
</evidence>
<organism evidence="6 7">
    <name type="scientific">Micromonospora saelicesensis</name>
    <dbReference type="NCBI Taxonomy" id="285676"/>
    <lineage>
        <taxon>Bacteria</taxon>
        <taxon>Bacillati</taxon>
        <taxon>Actinomycetota</taxon>
        <taxon>Actinomycetes</taxon>
        <taxon>Micromonosporales</taxon>
        <taxon>Micromonosporaceae</taxon>
        <taxon>Micromonospora</taxon>
    </lineage>
</organism>